<dbReference type="Pfam" id="PF14244">
    <property type="entry name" value="Retrotran_gag_3"/>
    <property type="match status" value="1"/>
</dbReference>
<reference evidence="6 7" key="1">
    <citation type="journal article" date="2018" name="Mol. Plant">
        <title>The genome of Artemisia annua provides insight into the evolution of Asteraceae family and artemisinin biosynthesis.</title>
        <authorList>
            <person name="Shen Q."/>
            <person name="Zhang L."/>
            <person name="Liao Z."/>
            <person name="Wang S."/>
            <person name="Yan T."/>
            <person name="Shi P."/>
            <person name="Liu M."/>
            <person name="Fu X."/>
            <person name="Pan Q."/>
            <person name="Wang Y."/>
            <person name="Lv Z."/>
            <person name="Lu X."/>
            <person name="Zhang F."/>
            <person name="Jiang W."/>
            <person name="Ma Y."/>
            <person name="Chen M."/>
            <person name="Hao X."/>
            <person name="Li L."/>
            <person name="Tang Y."/>
            <person name="Lv G."/>
            <person name="Zhou Y."/>
            <person name="Sun X."/>
            <person name="Brodelius P.E."/>
            <person name="Rose J.K.C."/>
            <person name="Tang K."/>
        </authorList>
    </citation>
    <scope>NUCLEOTIDE SEQUENCE [LARGE SCALE GENOMIC DNA]</scope>
    <source>
        <strain evidence="7">cv. Huhao1</strain>
        <tissue evidence="6">Leaf</tissue>
    </source>
</reference>
<keyword evidence="1" id="KW-0064">Aspartyl protease</keyword>
<feature type="compositionally biased region" description="Low complexity" evidence="3">
    <location>
        <begin position="898"/>
        <end position="928"/>
    </location>
</feature>
<evidence type="ECO:0000256" key="2">
    <source>
        <dbReference type="PROSITE-ProRule" id="PRU00047"/>
    </source>
</evidence>
<sequence>MAGTSSTTTQTPNDEITSNHPLFLHQTDHPGLILISKKLTGSDNYSSWKRSLMIALNAKNKMKIITGEFAEPNRDSEIRALWERNNDMLISWILNTVSEQIGNNLNFINSASKLWSELQEHYAQIDGHRIYQLSHDIVQLKQDNCTVEVYYHKLKGLWDEFDALEAPYLCLCLCNCENGRNNGERDQRKRLIQFLMGLDEGYSNIRGQILLMQPLPTAAKAYTMVRQEEKQREGIAPKSAHSTILNSYSHNQRFSAQNGQNSQRNVMPNTAIPRNNVQKANQNIAERKSNFKKGVYCGNCGKEGHYQEECYKIVGYPIGHPLYGKVQPTRQNRPTQEHKVNRTVNMVIGQDENKATTSGQQAQPPESHVSARMDQLQNQLNQVLLMLQNQQGNFHGIFSSQSTKLPKFTASLISCLKVAWIIDSGATDHISITLKIMHNLHHCHTPILVSLPNGQTVKVTIVGSVKVNEHITLHNVFYIPTFTYNIISVSKLLLGTTISLTLTASLCIFQDQNKRIALGNLCDGLYFLSSVSTPSAKPSTILHCSSKTQLWHSRLGHPSIPVLKRIKSLSSFISNNSVTHCNICHLAKQVALPFQSSNSHATSLFDLIHMDVWGPYKHTTINNCKYFLTIVDDHSRATWTYLMPTKTHTITNIKTFCAYVKNHFNKQIKTIRSDNGTEFINSTLTEFFQSNGIIHQTSCPNTPQQNARVERKHKHLLEVARSIKFQGHFPTHFWGYCLNAATYIINRLPSTSINNKSPYELLYKVPPDLTHLRILGCRAYVHHHTSDKFAPRSIPAILVGYPTTQKGYILYDPTTHKTITSRSVDFDETEFPFHKPSTPTTQPNPTPMTDPTTLPYFQTTTTSIPTPIHTETPTITPEPNIPQNNHVQTPPPSPQPHNPDTTQSHTTTTHPHTDATQSTHTDTTQPHTNSSQPTNITSQSSTSVNDTHHPRTSTRQRHIPTKLSDFHCTLPKSFVHNIHKYTYHNNINYHNIRSQTVRHFIHNLNTSVEPHTYTQASKDPRWVNAMDKEIKALEDNHTWEFTILPPGKTPIGCKWVFRIKFNADGTIERFKARLVAKGYTQKEGIDYKETFAPVAKMVSVRALLAVATYNNWFIEQLDINNAFLHGDLHEEVYMTIPQGYKHNFPPNTVCKLVKSLYGLKQANRQWFHKLTSFLLTLGFQQSYADTSLFTLTKGSTFTALLVYVDDILLTGNHQPTLNHIKEQLHQQFSIKDLGPLHYYLGIEILRNNYGLAMSQRKYALELLKCGNVLNDKPITTPIDPVLSLNLTDGEPLQDPSLYRTLVGKLIYLTITRPDISFAAQLLSKFTQAPRTTHMKALLRVLRYIKLCPGQGLHFPTSTSSTLSAYCDSDWAACPITRRSVSGYAIFLGSCLISWTSKKQAVVSRSSTEAEYRALADCTCEITWLQCLLKDLQMTTPLPVPIYCDSASTIALASNPVHHARTKHIELDCHFVRDKIKANQILPTYVPTRLQAADVLTKGIPKVLHYQCLSKFGICDPYTMPTCGGGKELKKIEHDAEQLVQDKTEQQVNHKVNHVQLMNKTQPHKLKLHLQAQRNCRPM</sequence>
<dbReference type="InterPro" id="IPR029472">
    <property type="entry name" value="Copia-like_N"/>
</dbReference>
<dbReference type="STRING" id="35608.A0A2U1QM86"/>
<name>A0A2U1QM86_ARTAN</name>
<feature type="compositionally biased region" description="Polar residues" evidence="3">
    <location>
        <begin position="929"/>
        <end position="945"/>
    </location>
</feature>
<evidence type="ECO:0000256" key="1">
    <source>
        <dbReference type="ARBA" id="ARBA00022750"/>
    </source>
</evidence>
<dbReference type="InterPro" id="IPR036875">
    <property type="entry name" value="Znf_CCHC_sf"/>
</dbReference>
<accession>A0A2U1QM86</accession>
<evidence type="ECO:0000313" key="7">
    <source>
        <dbReference type="Proteomes" id="UP000245207"/>
    </source>
</evidence>
<proteinExistence type="predicted"/>
<dbReference type="SUPFAM" id="SSF57756">
    <property type="entry name" value="Retrovirus zinc finger-like domains"/>
    <property type="match status" value="1"/>
</dbReference>
<feature type="region of interest" description="Disordered" evidence="3">
    <location>
        <begin position="830"/>
        <end position="960"/>
    </location>
</feature>
<dbReference type="Proteomes" id="UP000245207">
    <property type="component" value="Unassembled WGS sequence"/>
</dbReference>
<dbReference type="InterPro" id="IPR001878">
    <property type="entry name" value="Znf_CCHC"/>
</dbReference>
<evidence type="ECO:0000313" key="6">
    <source>
        <dbReference type="EMBL" id="PWA99098.1"/>
    </source>
</evidence>
<dbReference type="PROSITE" id="PS50158">
    <property type="entry name" value="ZF_CCHC"/>
    <property type="match status" value="1"/>
</dbReference>
<dbReference type="Pfam" id="PF00665">
    <property type="entry name" value="rve"/>
    <property type="match status" value="1"/>
</dbReference>
<dbReference type="EMBL" id="PKPP01000035">
    <property type="protein sequence ID" value="PWA99098.1"/>
    <property type="molecule type" value="Genomic_DNA"/>
</dbReference>
<keyword evidence="1" id="KW-0378">Hydrolase</keyword>
<dbReference type="Pfam" id="PF25597">
    <property type="entry name" value="SH3_retrovirus"/>
    <property type="match status" value="1"/>
</dbReference>
<gene>
    <name evidence="6" type="ORF">CTI12_AA012650</name>
</gene>
<dbReference type="SUPFAM" id="SSF56672">
    <property type="entry name" value="DNA/RNA polymerases"/>
    <property type="match status" value="1"/>
</dbReference>
<dbReference type="InterPro" id="IPR001584">
    <property type="entry name" value="Integrase_cat-core"/>
</dbReference>
<feature type="domain" description="Integrase catalytic" evidence="5">
    <location>
        <begin position="589"/>
        <end position="766"/>
    </location>
</feature>
<dbReference type="InterPro" id="IPR036397">
    <property type="entry name" value="RNaseH_sf"/>
</dbReference>
<feature type="compositionally biased region" description="Polar residues" evidence="3">
    <location>
        <begin position="1"/>
        <end position="20"/>
    </location>
</feature>
<evidence type="ECO:0000259" key="5">
    <source>
        <dbReference type="PROSITE" id="PS50994"/>
    </source>
</evidence>
<feature type="domain" description="CCHC-type" evidence="4">
    <location>
        <begin position="297"/>
        <end position="310"/>
    </location>
</feature>
<dbReference type="OrthoDB" id="414104at2759"/>
<dbReference type="InterPro" id="IPR054722">
    <property type="entry name" value="PolX-like_BBD"/>
</dbReference>
<dbReference type="SUPFAM" id="SSF53098">
    <property type="entry name" value="Ribonuclease H-like"/>
    <property type="match status" value="1"/>
</dbReference>
<feature type="compositionally biased region" description="Low complexity" evidence="3">
    <location>
        <begin position="849"/>
        <end position="882"/>
    </location>
</feature>
<evidence type="ECO:0008006" key="8">
    <source>
        <dbReference type="Google" id="ProtNLM"/>
    </source>
</evidence>
<keyword evidence="2" id="KW-0479">Metal-binding</keyword>
<feature type="region of interest" description="Disordered" evidence="3">
    <location>
        <begin position="255"/>
        <end position="274"/>
    </location>
</feature>
<dbReference type="PANTHER" id="PTHR11439:SF470">
    <property type="entry name" value="CYSTEINE-RICH RLK (RECEPTOR-LIKE PROTEIN KINASE) 8"/>
    <property type="match status" value="1"/>
</dbReference>
<evidence type="ECO:0000259" key="4">
    <source>
        <dbReference type="PROSITE" id="PS50158"/>
    </source>
</evidence>
<evidence type="ECO:0000256" key="3">
    <source>
        <dbReference type="SAM" id="MobiDB-lite"/>
    </source>
</evidence>
<dbReference type="CDD" id="cd09272">
    <property type="entry name" value="RNase_HI_RT_Ty1"/>
    <property type="match status" value="1"/>
</dbReference>
<dbReference type="Pfam" id="PF22936">
    <property type="entry name" value="Pol_BBD"/>
    <property type="match status" value="1"/>
</dbReference>
<dbReference type="InterPro" id="IPR025724">
    <property type="entry name" value="GAG-pre-integrase_dom"/>
</dbReference>
<organism evidence="6 7">
    <name type="scientific">Artemisia annua</name>
    <name type="common">Sweet wormwood</name>
    <dbReference type="NCBI Taxonomy" id="35608"/>
    <lineage>
        <taxon>Eukaryota</taxon>
        <taxon>Viridiplantae</taxon>
        <taxon>Streptophyta</taxon>
        <taxon>Embryophyta</taxon>
        <taxon>Tracheophyta</taxon>
        <taxon>Spermatophyta</taxon>
        <taxon>Magnoliopsida</taxon>
        <taxon>eudicotyledons</taxon>
        <taxon>Gunneridae</taxon>
        <taxon>Pentapetalae</taxon>
        <taxon>asterids</taxon>
        <taxon>campanulids</taxon>
        <taxon>Asterales</taxon>
        <taxon>Asteraceae</taxon>
        <taxon>Asteroideae</taxon>
        <taxon>Anthemideae</taxon>
        <taxon>Artemisiinae</taxon>
        <taxon>Artemisia</taxon>
    </lineage>
</organism>
<dbReference type="Pfam" id="PF13976">
    <property type="entry name" value="gag_pre-integrs"/>
    <property type="match status" value="1"/>
</dbReference>
<keyword evidence="7" id="KW-1185">Reference proteome</keyword>
<keyword evidence="2" id="KW-0862">Zinc</keyword>
<protein>
    <recommendedName>
        <fullName evidence="8">Retrovirus-related Pol polyprotein from transposon TNT 1-94</fullName>
    </recommendedName>
</protein>
<dbReference type="GO" id="GO:0015074">
    <property type="term" value="P:DNA integration"/>
    <property type="evidence" value="ECO:0007669"/>
    <property type="project" value="InterPro"/>
</dbReference>
<dbReference type="GO" id="GO:0003676">
    <property type="term" value="F:nucleic acid binding"/>
    <property type="evidence" value="ECO:0007669"/>
    <property type="project" value="InterPro"/>
</dbReference>
<dbReference type="PANTHER" id="PTHR11439">
    <property type="entry name" value="GAG-POL-RELATED RETROTRANSPOSON"/>
    <property type="match status" value="1"/>
</dbReference>
<dbReference type="Gene3D" id="3.30.420.10">
    <property type="entry name" value="Ribonuclease H-like superfamily/Ribonuclease H"/>
    <property type="match status" value="1"/>
</dbReference>
<dbReference type="PROSITE" id="PS50994">
    <property type="entry name" value="INTEGRASE"/>
    <property type="match status" value="1"/>
</dbReference>
<dbReference type="GO" id="GO:0004190">
    <property type="term" value="F:aspartic-type endopeptidase activity"/>
    <property type="evidence" value="ECO:0007669"/>
    <property type="project" value="UniProtKB-KW"/>
</dbReference>
<keyword evidence="1" id="KW-0645">Protease</keyword>
<feature type="region of interest" description="Disordered" evidence="3">
    <location>
        <begin position="1"/>
        <end position="21"/>
    </location>
</feature>
<dbReference type="GO" id="GO:0008270">
    <property type="term" value="F:zinc ion binding"/>
    <property type="evidence" value="ECO:0007669"/>
    <property type="project" value="UniProtKB-KW"/>
</dbReference>
<dbReference type="Pfam" id="PF07727">
    <property type="entry name" value="RVT_2"/>
    <property type="match status" value="1"/>
</dbReference>
<keyword evidence="2" id="KW-0863">Zinc-finger</keyword>
<dbReference type="InterPro" id="IPR043502">
    <property type="entry name" value="DNA/RNA_pol_sf"/>
</dbReference>
<dbReference type="InterPro" id="IPR012337">
    <property type="entry name" value="RNaseH-like_sf"/>
</dbReference>
<dbReference type="InterPro" id="IPR013103">
    <property type="entry name" value="RVT_2"/>
</dbReference>
<dbReference type="InterPro" id="IPR057670">
    <property type="entry name" value="SH3_retrovirus"/>
</dbReference>
<feature type="compositionally biased region" description="Basic residues" evidence="3">
    <location>
        <begin position="950"/>
        <end position="960"/>
    </location>
</feature>
<comment type="caution">
    <text evidence="6">The sequence shown here is derived from an EMBL/GenBank/DDBJ whole genome shotgun (WGS) entry which is preliminary data.</text>
</comment>